<evidence type="ECO:0000313" key="3">
    <source>
        <dbReference type="Proteomes" id="UP001595445"/>
    </source>
</evidence>
<gene>
    <name evidence="2" type="ORF">ACFOD6_17230</name>
</gene>
<evidence type="ECO:0000313" key="2">
    <source>
        <dbReference type="EMBL" id="MFC3087794.1"/>
    </source>
</evidence>
<feature type="region of interest" description="Disordered" evidence="1">
    <location>
        <begin position="215"/>
        <end position="241"/>
    </location>
</feature>
<dbReference type="PROSITE" id="PS51257">
    <property type="entry name" value="PROKAR_LIPOPROTEIN"/>
    <property type="match status" value="1"/>
</dbReference>
<protein>
    <recommendedName>
        <fullName evidence="4">Lipoprotein</fullName>
    </recommendedName>
</protein>
<comment type="caution">
    <text evidence="2">The sequence shown here is derived from an EMBL/GenBank/DDBJ whole genome shotgun (WGS) entry which is preliminary data.</text>
</comment>
<feature type="region of interest" description="Disordered" evidence="1">
    <location>
        <begin position="379"/>
        <end position="450"/>
    </location>
</feature>
<organism evidence="2 3">
    <name type="scientific">Tabrizicola soli</name>
    <dbReference type="NCBI Taxonomy" id="2185115"/>
    <lineage>
        <taxon>Bacteria</taxon>
        <taxon>Pseudomonadati</taxon>
        <taxon>Pseudomonadota</taxon>
        <taxon>Alphaproteobacteria</taxon>
        <taxon>Rhodobacterales</taxon>
        <taxon>Paracoccaceae</taxon>
        <taxon>Tabrizicola</taxon>
    </lineage>
</organism>
<feature type="region of interest" description="Disordered" evidence="1">
    <location>
        <begin position="92"/>
        <end position="111"/>
    </location>
</feature>
<feature type="region of interest" description="Disordered" evidence="1">
    <location>
        <begin position="266"/>
        <end position="347"/>
    </location>
</feature>
<proteinExistence type="predicted"/>
<evidence type="ECO:0008006" key="4">
    <source>
        <dbReference type="Google" id="ProtNLM"/>
    </source>
</evidence>
<evidence type="ECO:0000256" key="1">
    <source>
        <dbReference type="SAM" id="MobiDB-lite"/>
    </source>
</evidence>
<sequence length="631" mass="66300">MASESKILTVSYGTFSCTLEGFDDPFNTMKAIAEYFRDLAAEDRYFGAEPPQPDAAMLHRIAEREVGRLADSRVRENAVALHPTEEAGPIRRVTTRPRPAGDPGEAAGRAHANPEIAPGLQDLIPSGVASKLARIRQSANPSALTPEAFAPVVEPPAPPLAPEPPVAEAPAVALLDEGLPQPAPGATGTPAVALQAEPLSADLVAGPEPVIDAAPVAEETVETVESPVEDRPERSEEPTPLPAEAADILPEAMPDAPLSLTDALLQDPLPEAGPSEGSSADLSPAPVDAAPQDAAPVDAASAEAAEASDSAPKSRSKRVNSRVVRLHPAEDAAARDPNAIRPRDRGDADFARLLRQADDVMSDSENRRRLESIAHLKAAVAATEADRAAGADPKPSAEARQNPYRDDLAQNEPDAPPKPEPQVKPRRKTVSVRAQDPRPGTIRPGMISPPPLVLVSEQRIDRIQPPAPTPAAPAAAAPAAQPKVGLRSGRLTGAIGAGAAAVTTLPAKKLVLEQRSGPADAEEEDDLADDLSDADAAGLLRFAEQVGVKSMVDMLEAAAAYATCVENRSQFTRPQLMRRLLASAGGTKISREEGLRSFGTLLRTGRIEKVGRGHYVLAEHSPYLAEARRMA</sequence>
<name>A0ABV7E0H7_9RHOB</name>
<keyword evidence="3" id="KW-1185">Reference proteome</keyword>
<accession>A0ABV7E0H7</accession>
<dbReference type="RefSeq" id="WP_197642120.1">
    <property type="nucleotide sequence ID" value="NZ_JAEACP010000003.1"/>
</dbReference>
<reference evidence="3" key="1">
    <citation type="journal article" date="2019" name="Int. J. Syst. Evol. Microbiol.">
        <title>The Global Catalogue of Microorganisms (GCM) 10K type strain sequencing project: providing services to taxonomists for standard genome sequencing and annotation.</title>
        <authorList>
            <consortium name="The Broad Institute Genomics Platform"/>
            <consortium name="The Broad Institute Genome Sequencing Center for Infectious Disease"/>
            <person name="Wu L."/>
            <person name="Ma J."/>
        </authorList>
    </citation>
    <scope>NUCLEOTIDE SEQUENCE [LARGE SCALE GENOMIC DNA]</scope>
    <source>
        <strain evidence="3">KCTC 62102</strain>
    </source>
</reference>
<feature type="compositionally biased region" description="Low complexity" evidence="1">
    <location>
        <begin position="283"/>
        <end position="313"/>
    </location>
</feature>
<dbReference type="EMBL" id="JBHRSM010000026">
    <property type="protein sequence ID" value="MFC3087794.1"/>
    <property type="molecule type" value="Genomic_DNA"/>
</dbReference>
<dbReference type="Proteomes" id="UP001595445">
    <property type="component" value="Unassembled WGS sequence"/>
</dbReference>
<feature type="compositionally biased region" description="Basic and acidic residues" evidence="1">
    <location>
        <begin position="228"/>
        <end position="237"/>
    </location>
</feature>
<feature type="compositionally biased region" description="Low complexity" evidence="1">
    <location>
        <begin position="215"/>
        <end position="226"/>
    </location>
</feature>